<feature type="region of interest" description="Disordered" evidence="6">
    <location>
        <begin position="43"/>
        <end position="63"/>
    </location>
</feature>
<feature type="region of interest" description="Disordered" evidence="6">
    <location>
        <begin position="88"/>
        <end position="116"/>
    </location>
</feature>
<gene>
    <name evidence="8" type="ORF">ACHAWU_006018</name>
</gene>
<dbReference type="AlphaFoldDB" id="A0ABD3M1F7"/>
<proteinExistence type="inferred from homology"/>
<keyword evidence="9" id="KW-1185">Reference proteome</keyword>
<dbReference type="Gene3D" id="3.40.50.150">
    <property type="entry name" value="Vaccinia Virus protein VP39"/>
    <property type="match status" value="1"/>
</dbReference>
<dbReference type="PANTHER" id="PTHR22807">
    <property type="entry name" value="NOP2 YEAST -RELATED NOL1/NOP2/FMU SUN DOMAIN-CONTAINING"/>
    <property type="match status" value="1"/>
</dbReference>
<dbReference type="EMBL" id="JALLBG020000259">
    <property type="protein sequence ID" value="KAL3757573.1"/>
    <property type="molecule type" value="Genomic_DNA"/>
</dbReference>
<evidence type="ECO:0000256" key="1">
    <source>
        <dbReference type="ARBA" id="ARBA00022603"/>
    </source>
</evidence>
<feature type="region of interest" description="Disordered" evidence="6">
    <location>
        <begin position="1"/>
        <end position="21"/>
    </location>
</feature>
<reference evidence="8 9" key="1">
    <citation type="submission" date="2024-10" db="EMBL/GenBank/DDBJ databases">
        <title>Updated reference genomes for cyclostephanoid diatoms.</title>
        <authorList>
            <person name="Roberts W.R."/>
            <person name="Alverson A.J."/>
        </authorList>
    </citation>
    <scope>NUCLEOTIDE SEQUENCE [LARGE SCALE GENOMIC DNA]</scope>
    <source>
        <strain evidence="8 9">AJA232-27</strain>
    </source>
</reference>
<comment type="similarity">
    <text evidence="5">Belongs to the class I-like SAM-binding methyltransferase superfamily. RsmB/NOP family.</text>
</comment>
<organism evidence="8 9">
    <name type="scientific">Discostella pseudostelligera</name>
    <dbReference type="NCBI Taxonomy" id="259834"/>
    <lineage>
        <taxon>Eukaryota</taxon>
        <taxon>Sar</taxon>
        <taxon>Stramenopiles</taxon>
        <taxon>Ochrophyta</taxon>
        <taxon>Bacillariophyta</taxon>
        <taxon>Coscinodiscophyceae</taxon>
        <taxon>Thalassiosirophycidae</taxon>
        <taxon>Stephanodiscales</taxon>
        <taxon>Stephanodiscaceae</taxon>
        <taxon>Discostella</taxon>
    </lineage>
</organism>
<dbReference type="GO" id="GO:0032259">
    <property type="term" value="P:methylation"/>
    <property type="evidence" value="ECO:0007669"/>
    <property type="project" value="UniProtKB-KW"/>
</dbReference>
<dbReference type="SUPFAM" id="SSF53335">
    <property type="entry name" value="S-adenosyl-L-methionine-dependent methyltransferases"/>
    <property type="match status" value="1"/>
</dbReference>
<dbReference type="InterPro" id="IPR029063">
    <property type="entry name" value="SAM-dependent_MTases_sf"/>
</dbReference>
<feature type="binding site" evidence="5">
    <location>
        <position position="575"/>
    </location>
    <ligand>
        <name>S-adenosyl-L-methionine</name>
        <dbReference type="ChEBI" id="CHEBI:59789"/>
    </ligand>
</feature>
<comment type="caution">
    <text evidence="5">Lacks conserved residue(s) required for the propagation of feature annotation.</text>
</comment>
<dbReference type="InterPro" id="IPR001678">
    <property type="entry name" value="MeTrfase_RsmB-F_NOP2_dom"/>
</dbReference>
<dbReference type="PANTHER" id="PTHR22807:SF30">
    <property type="entry name" value="28S RRNA (CYTOSINE(4447)-C(5))-METHYLTRANSFERASE-RELATED"/>
    <property type="match status" value="1"/>
</dbReference>
<keyword evidence="4 5" id="KW-0694">RNA-binding</keyword>
<dbReference type="PROSITE" id="PS51686">
    <property type="entry name" value="SAM_MT_RSMB_NOP"/>
    <property type="match status" value="1"/>
</dbReference>
<accession>A0ABD3M1F7</accession>
<dbReference type="Pfam" id="PF01189">
    <property type="entry name" value="Methyltr_RsmB-F"/>
    <property type="match status" value="1"/>
</dbReference>
<keyword evidence="3 5" id="KW-0949">S-adenosyl-L-methionine</keyword>
<dbReference type="Proteomes" id="UP001530293">
    <property type="component" value="Unassembled WGS sequence"/>
</dbReference>
<evidence type="ECO:0000256" key="3">
    <source>
        <dbReference type="ARBA" id="ARBA00022691"/>
    </source>
</evidence>
<name>A0ABD3M1F7_9STRA</name>
<dbReference type="InterPro" id="IPR023267">
    <property type="entry name" value="RCMT"/>
</dbReference>
<feature type="active site" description="Nucleophile" evidence="5">
    <location>
        <position position="630"/>
    </location>
</feature>
<feature type="binding site" evidence="5">
    <location>
        <position position="503"/>
    </location>
    <ligand>
        <name>S-adenosyl-L-methionine</name>
        <dbReference type="ChEBI" id="CHEBI:59789"/>
    </ligand>
</feature>
<comment type="caution">
    <text evidence="8">The sequence shown here is derived from an EMBL/GenBank/DDBJ whole genome shotgun (WGS) entry which is preliminary data.</text>
</comment>
<evidence type="ECO:0000256" key="4">
    <source>
        <dbReference type="ARBA" id="ARBA00022884"/>
    </source>
</evidence>
<keyword evidence="1 5" id="KW-0489">Methyltransferase</keyword>
<dbReference type="GO" id="GO:0008168">
    <property type="term" value="F:methyltransferase activity"/>
    <property type="evidence" value="ECO:0007669"/>
    <property type="project" value="UniProtKB-KW"/>
</dbReference>
<sequence length="716" mass="79116">MTLRHQADVASTHENNDDASLLSSWEEQLRQEATEALLPVFFPTESDNDNNLSSPEASNGGVGGGCVRQRRNCIITAESSLKQLLRNKYRRDDTAASTTTEEDAGTPKRAKTNTNSSRRRLAALVLGTSIMRLRHWYSVVFVVGGLPHDRVQQQQQHFHCNGAKLTYHLIPYPLDPSLLESLSQRDYTATDGDCGSDGGTSIDCLEEASIPSHNTDNYSSEQRVLVRAMVDEHARYLSSQSLMSDDDHHTEEEDALSTHLQSTSYNAAMKLSILYSLPPFLTASLLPQFGYERTEQICIVTNRPGPITFRKNAIQFSGTDDELCKWLKEEDGIDARSMRWEGEGMQWRARGRNNNLLMSAASNRSSNNYIVGRLSSVSSSRLGTIMPPDGAIELMNDTPLTSSLDATTSTTTDGIDQQKRRKSIWSTKGWKNGYFEVQDAGSQIIVQSLEVVPGMSILDYCAGNGGKTLGLASSVMAYAATMAHPPAGKKGGHSTFSTIVAHDVVEERLRQIEGSMLRAGFVINENGNDGMKGGRRSYISQKIHGDYTCTIEVSTSTDLTVEYSSPSRFDAVLVDAPCSSTGVLRRRPSQRWDLTEAQMYDALPKLQLEILERAASFVGKDGGRLVYSTCSILREENECVAKMFESSDTYREGGFKRWDFVPVVASDDHSSAENDTMNDDVGGEFSKEVCSNVINLLPSKSGSDGFFIARWRRHIN</sequence>
<evidence type="ECO:0000256" key="6">
    <source>
        <dbReference type="SAM" id="MobiDB-lite"/>
    </source>
</evidence>
<dbReference type="GO" id="GO:0003723">
    <property type="term" value="F:RNA binding"/>
    <property type="evidence" value="ECO:0007669"/>
    <property type="project" value="UniProtKB-UniRule"/>
</dbReference>
<dbReference type="PRINTS" id="PR02008">
    <property type="entry name" value="RCMTFAMILY"/>
</dbReference>
<evidence type="ECO:0000259" key="7">
    <source>
        <dbReference type="PROSITE" id="PS51686"/>
    </source>
</evidence>
<evidence type="ECO:0000313" key="8">
    <source>
        <dbReference type="EMBL" id="KAL3757573.1"/>
    </source>
</evidence>
<protein>
    <recommendedName>
        <fullName evidence="7">SAM-dependent MTase RsmB/NOP-type domain-containing protein</fullName>
    </recommendedName>
</protein>
<feature type="domain" description="SAM-dependent MTase RsmB/NOP-type" evidence="7">
    <location>
        <begin position="360"/>
        <end position="714"/>
    </location>
</feature>
<evidence type="ECO:0000256" key="5">
    <source>
        <dbReference type="PROSITE-ProRule" id="PRU01023"/>
    </source>
</evidence>
<keyword evidence="2 5" id="KW-0808">Transferase</keyword>
<dbReference type="InterPro" id="IPR049560">
    <property type="entry name" value="MeTrfase_RsmB-F_NOP2_cat"/>
</dbReference>
<evidence type="ECO:0000256" key="2">
    <source>
        <dbReference type="ARBA" id="ARBA00022679"/>
    </source>
</evidence>
<feature type="binding site" evidence="5">
    <location>
        <position position="546"/>
    </location>
    <ligand>
        <name>S-adenosyl-L-methionine</name>
        <dbReference type="ChEBI" id="CHEBI:59789"/>
    </ligand>
</feature>
<evidence type="ECO:0000313" key="9">
    <source>
        <dbReference type="Proteomes" id="UP001530293"/>
    </source>
</evidence>